<dbReference type="EMBL" id="JADCNL010000001">
    <property type="protein sequence ID" value="KAG0496414.1"/>
    <property type="molecule type" value="Genomic_DNA"/>
</dbReference>
<feature type="transmembrane region" description="Helical" evidence="2">
    <location>
        <begin position="117"/>
        <end position="137"/>
    </location>
</feature>
<feature type="compositionally biased region" description="Gly residues" evidence="1">
    <location>
        <begin position="44"/>
        <end position="55"/>
    </location>
</feature>
<feature type="compositionally biased region" description="Gly residues" evidence="1">
    <location>
        <begin position="68"/>
        <end position="84"/>
    </location>
</feature>
<dbReference type="AlphaFoldDB" id="A0A835RR47"/>
<evidence type="ECO:0000313" key="5">
    <source>
        <dbReference type="Proteomes" id="UP000636800"/>
    </source>
</evidence>
<reference evidence="4 5" key="1">
    <citation type="journal article" date="2020" name="Nat. Food">
        <title>A phased Vanilla planifolia genome enables genetic improvement of flavour and production.</title>
        <authorList>
            <person name="Hasing T."/>
            <person name="Tang H."/>
            <person name="Brym M."/>
            <person name="Khazi F."/>
            <person name="Huang T."/>
            <person name="Chambers A.H."/>
        </authorList>
    </citation>
    <scope>NUCLEOTIDE SEQUENCE [LARGE SCALE GENOMIC DNA]</scope>
    <source>
        <tissue evidence="4">Leaf</tissue>
    </source>
</reference>
<feature type="region of interest" description="Disordered" evidence="1">
    <location>
        <begin position="33"/>
        <end position="109"/>
    </location>
</feature>
<accession>A0A835RR47</accession>
<evidence type="ECO:0000256" key="2">
    <source>
        <dbReference type="SAM" id="Phobius"/>
    </source>
</evidence>
<keyword evidence="2" id="KW-1133">Transmembrane helix</keyword>
<gene>
    <name evidence="4" type="ORF">HPP92_001105</name>
</gene>
<evidence type="ECO:0000256" key="3">
    <source>
        <dbReference type="SAM" id="SignalP"/>
    </source>
</evidence>
<feature type="chain" id="PRO_5032665799" description="Glycine-rich protein" evidence="3">
    <location>
        <begin position="25"/>
        <end position="139"/>
    </location>
</feature>
<feature type="signal peptide" evidence="3">
    <location>
        <begin position="1"/>
        <end position="24"/>
    </location>
</feature>
<keyword evidence="3" id="KW-0732">Signal</keyword>
<keyword evidence="5" id="KW-1185">Reference proteome</keyword>
<dbReference type="Proteomes" id="UP000636800">
    <property type="component" value="Chromosome 1"/>
</dbReference>
<feature type="compositionally biased region" description="Low complexity" evidence="1">
    <location>
        <begin position="85"/>
        <end position="95"/>
    </location>
</feature>
<keyword evidence="2" id="KW-0812">Transmembrane</keyword>
<protein>
    <recommendedName>
        <fullName evidence="6">Glycine-rich protein</fullName>
    </recommendedName>
</protein>
<organism evidence="4 5">
    <name type="scientific">Vanilla planifolia</name>
    <name type="common">Vanilla</name>
    <dbReference type="NCBI Taxonomy" id="51239"/>
    <lineage>
        <taxon>Eukaryota</taxon>
        <taxon>Viridiplantae</taxon>
        <taxon>Streptophyta</taxon>
        <taxon>Embryophyta</taxon>
        <taxon>Tracheophyta</taxon>
        <taxon>Spermatophyta</taxon>
        <taxon>Magnoliopsida</taxon>
        <taxon>Liliopsida</taxon>
        <taxon>Asparagales</taxon>
        <taxon>Orchidaceae</taxon>
        <taxon>Vanilloideae</taxon>
        <taxon>Vanilleae</taxon>
        <taxon>Vanilla</taxon>
    </lineage>
</organism>
<evidence type="ECO:0000313" key="4">
    <source>
        <dbReference type="EMBL" id="KAG0496414.1"/>
    </source>
</evidence>
<name>A0A835RR47_VANPL</name>
<evidence type="ECO:0000256" key="1">
    <source>
        <dbReference type="SAM" id="MobiDB-lite"/>
    </source>
</evidence>
<keyword evidence="2" id="KW-0472">Membrane</keyword>
<sequence>MAKNIAIVLLLLLLSASLFLILEARPPGTAATNEKTVTVRIKGGSSGSGRGIGGRSGRKPGRPVGGSSRSGGGNDGSLKAGGGRLLPRPGRTTPLIPGQTGPRTSSDTRHESNAVNAAYSSSLVFFLLITALWVLFIEI</sequence>
<proteinExistence type="predicted"/>
<comment type="caution">
    <text evidence="4">The sequence shown here is derived from an EMBL/GenBank/DDBJ whole genome shotgun (WGS) entry which is preliminary data.</text>
</comment>
<evidence type="ECO:0008006" key="6">
    <source>
        <dbReference type="Google" id="ProtNLM"/>
    </source>
</evidence>